<feature type="transmembrane region" description="Helical" evidence="8">
    <location>
        <begin position="211"/>
        <end position="230"/>
    </location>
</feature>
<evidence type="ECO:0000256" key="3">
    <source>
        <dbReference type="ARBA" id="ARBA00022448"/>
    </source>
</evidence>
<dbReference type="EMBL" id="QGDQ01000007">
    <property type="protein sequence ID" value="PWJ54352.1"/>
    <property type="molecule type" value="Genomic_DNA"/>
</dbReference>
<reference evidence="9 10" key="1">
    <citation type="submission" date="2018-03" db="EMBL/GenBank/DDBJ databases">
        <title>Genomic Encyclopedia of Archaeal and Bacterial Type Strains, Phase II (KMG-II): from individual species to whole genera.</title>
        <authorList>
            <person name="Goeker M."/>
        </authorList>
    </citation>
    <scope>NUCLEOTIDE SEQUENCE [LARGE SCALE GENOMIC DNA]</scope>
    <source>
        <strain evidence="9 10">DSM 44889</strain>
    </source>
</reference>
<evidence type="ECO:0000313" key="9">
    <source>
        <dbReference type="EMBL" id="PWJ54352.1"/>
    </source>
</evidence>
<gene>
    <name evidence="9" type="ORF">BXY45_10748</name>
</gene>
<evidence type="ECO:0000256" key="6">
    <source>
        <dbReference type="ARBA" id="ARBA00022989"/>
    </source>
</evidence>
<comment type="caution">
    <text evidence="9">The sequence shown here is derived from an EMBL/GenBank/DDBJ whole genome shotgun (WGS) entry which is preliminary data.</text>
</comment>
<feature type="transmembrane region" description="Helical" evidence="8">
    <location>
        <begin position="78"/>
        <end position="96"/>
    </location>
</feature>
<feature type="transmembrane region" description="Helical" evidence="8">
    <location>
        <begin position="251"/>
        <end position="278"/>
    </location>
</feature>
<keyword evidence="3" id="KW-0813">Transport</keyword>
<feature type="transmembrane region" description="Helical" evidence="8">
    <location>
        <begin position="134"/>
        <end position="152"/>
    </location>
</feature>
<dbReference type="Gene3D" id="1.10.3470.10">
    <property type="entry name" value="ABC transporter involved in vitamin B12 uptake, BtuC"/>
    <property type="match status" value="1"/>
</dbReference>
<organism evidence="9 10">
    <name type="scientific">Quadrisphaera granulorum</name>
    <dbReference type="NCBI Taxonomy" id="317664"/>
    <lineage>
        <taxon>Bacteria</taxon>
        <taxon>Bacillati</taxon>
        <taxon>Actinomycetota</taxon>
        <taxon>Actinomycetes</taxon>
        <taxon>Kineosporiales</taxon>
        <taxon>Kineosporiaceae</taxon>
        <taxon>Quadrisphaera</taxon>
    </lineage>
</organism>
<dbReference type="Proteomes" id="UP000245469">
    <property type="component" value="Unassembled WGS sequence"/>
</dbReference>
<dbReference type="GO" id="GO:0033214">
    <property type="term" value="P:siderophore-iron import into cell"/>
    <property type="evidence" value="ECO:0007669"/>
    <property type="project" value="TreeGrafter"/>
</dbReference>
<keyword evidence="10" id="KW-1185">Reference proteome</keyword>
<sequence>MQFPGLVRPVRLGPFSHLVSARAVTVVAALGVAAAVVVVASLALGRYTVPPLEVVQALTGRAEGMAATVVREWRLPRVIAALGFGAALGCAGAAFQSLTRNPLGSPDVIGFSTGAHTGALVAIVFLGGAFSTTAFAAILGGALTAVVVYLAARQGSTTGFGIILVGVAVTAVLSAVNSWILRTADLKAALTAAFWGLGSLNGVQWERVTPALVLLAVPFALVVLVWRSATLLEMGDDAARSMGVRAERTRVVLIVCGVLLTAVVTAVAGPIAFVALAAPQIAAKLTGTPGVEPLTAAATGAFLLAASDLIGQHAFGGTLVLPVGVVTASLGGAYLVWLVVREARRRPAS</sequence>
<keyword evidence="7 8" id="KW-0472">Membrane</keyword>
<evidence type="ECO:0000256" key="1">
    <source>
        <dbReference type="ARBA" id="ARBA00004651"/>
    </source>
</evidence>
<proteinExistence type="inferred from homology"/>
<comment type="subcellular location">
    <subcellularLocation>
        <location evidence="1">Cell membrane</location>
        <topology evidence="1">Multi-pass membrane protein</topology>
    </subcellularLocation>
</comment>
<dbReference type="InterPro" id="IPR037294">
    <property type="entry name" value="ABC_BtuC-like"/>
</dbReference>
<dbReference type="RefSeq" id="WP_170131363.1">
    <property type="nucleotide sequence ID" value="NZ_QGDQ01000007.1"/>
</dbReference>
<dbReference type="SUPFAM" id="SSF81345">
    <property type="entry name" value="ABC transporter involved in vitamin B12 uptake, BtuC"/>
    <property type="match status" value="1"/>
</dbReference>
<dbReference type="PANTHER" id="PTHR30472">
    <property type="entry name" value="FERRIC ENTEROBACTIN TRANSPORT SYSTEM PERMEASE PROTEIN"/>
    <property type="match status" value="1"/>
</dbReference>
<dbReference type="Pfam" id="PF01032">
    <property type="entry name" value="FecCD"/>
    <property type="match status" value="1"/>
</dbReference>
<feature type="transmembrane region" description="Helical" evidence="8">
    <location>
        <begin position="158"/>
        <end position="181"/>
    </location>
</feature>
<evidence type="ECO:0000256" key="2">
    <source>
        <dbReference type="ARBA" id="ARBA00007935"/>
    </source>
</evidence>
<evidence type="ECO:0000256" key="4">
    <source>
        <dbReference type="ARBA" id="ARBA00022475"/>
    </source>
</evidence>
<keyword evidence="4" id="KW-1003">Cell membrane</keyword>
<feature type="transmembrane region" description="Helical" evidence="8">
    <location>
        <begin position="319"/>
        <end position="340"/>
    </location>
</feature>
<evidence type="ECO:0000256" key="8">
    <source>
        <dbReference type="SAM" id="Phobius"/>
    </source>
</evidence>
<dbReference type="InterPro" id="IPR000522">
    <property type="entry name" value="ABC_transptr_permease_BtuC"/>
</dbReference>
<accession>A0A316AA05</accession>
<dbReference type="CDD" id="cd06550">
    <property type="entry name" value="TM_ABC_iron-siderophores_like"/>
    <property type="match status" value="1"/>
</dbReference>
<evidence type="ECO:0000256" key="5">
    <source>
        <dbReference type="ARBA" id="ARBA00022692"/>
    </source>
</evidence>
<dbReference type="PANTHER" id="PTHR30472:SF24">
    <property type="entry name" value="FERRIC ENTEROBACTIN TRANSPORT SYSTEM PERMEASE PROTEIN FEPG"/>
    <property type="match status" value="1"/>
</dbReference>
<evidence type="ECO:0000313" key="10">
    <source>
        <dbReference type="Proteomes" id="UP000245469"/>
    </source>
</evidence>
<evidence type="ECO:0000256" key="7">
    <source>
        <dbReference type="ARBA" id="ARBA00023136"/>
    </source>
</evidence>
<name>A0A316AA05_9ACTN</name>
<dbReference type="GO" id="GO:0005886">
    <property type="term" value="C:plasma membrane"/>
    <property type="evidence" value="ECO:0007669"/>
    <property type="project" value="UniProtKB-SubCell"/>
</dbReference>
<dbReference type="GO" id="GO:0022857">
    <property type="term" value="F:transmembrane transporter activity"/>
    <property type="evidence" value="ECO:0007669"/>
    <property type="project" value="InterPro"/>
</dbReference>
<dbReference type="AlphaFoldDB" id="A0A316AA05"/>
<keyword evidence="5 8" id="KW-0812">Transmembrane</keyword>
<comment type="similarity">
    <text evidence="2">Belongs to the binding-protein-dependent transport system permease family. FecCD subfamily.</text>
</comment>
<feature type="transmembrane region" description="Helical" evidence="8">
    <location>
        <begin position="20"/>
        <end position="44"/>
    </location>
</feature>
<protein>
    <submittedName>
        <fullName evidence="9">Iron complex transport system permease protein</fullName>
    </submittedName>
</protein>
<keyword evidence="6 8" id="KW-1133">Transmembrane helix</keyword>